<dbReference type="Proteomes" id="UP001595764">
    <property type="component" value="Unassembled WGS sequence"/>
</dbReference>
<keyword evidence="3" id="KW-1185">Reference proteome</keyword>
<comment type="caution">
    <text evidence="2">The sequence shown here is derived from an EMBL/GenBank/DDBJ whole genome shotgun (WGS) entry which is preliminary data.</text>
</comment>
<feature type="compositionally biased region" description="Basic and acidic residues" evidence="1">
    <location>
        <begin position="1"/>
        <end position="17"/>
    </location>
</feature>
<proteinExistence type="predicted"/>
<accession>A0ABV7QIZ2</accession>
<gene>
    <name evidence="2" type="ORF">ACFORO_19080</name>
</gene>
<sequence length="58" mass="6132">MNEKKIRNDSEGHEEAAVKAMESNKTAEAQVHATLAVSKAINRIADSAPADGEDRPGA</sequence>
<dbReference type="RefSeq" id="WP_354735460.1">
    <property type="nucleotide sequence ID" value="NZ_JBHMAY010000025.1"/>
</dbReference>
<organism evidence="2 3">
    <name type="scientific">Amycolatopsis halotolerans</name>
    <dbReference type="NCBI Taxonomy" id="330083"/>
    <lineage>
        <taxon>Bacteria</taxon>
        <taxon>Bacillati</taxon>
        <taxon>Actinomycetota</taxon>
        <taxon>Actinomycetes</taxon>
        <taxon>Pseudonocardiales</taxon>
        <taxon>Pseudonocardiaceae</taxon>
        <taxon>Amycolatopsis</taxon>
    </lineage>
</organism>
<name>A0ABV7QIZ2_9PSEU</name>
<protein>
    <submittedName>
        <fullName evidence="2">Uncharacterized protein</fullName>
    </submittedName>
</protein>
<evidence type="ECO:0000313" key="3">
    <source>
        <dbReference type="Proteomes" id="UP001595764"/>
    </source>
</evidence>
<dbReference type="EMBL" id="JBHRWI010000022">
    <property type="protein sequence ID" value="MFC3512284.1"/>
    <property type="molecule type" value="Genomic_DNA"/>
</dbReference>
<evidence type="ECO:0000256" key="1">
    <source>
        <dbReference type="SAM" id="MobiDB-lite"/>
    </source>
</evidence>
<evidence type="ECO:0000313" key="2">
    <source>
        <dbReference type="EMBL" id="MFC3512284.1"/>
    </source>
</evidence>
<reference evidence="3" key="1">
    <citation type="journal article" date="2019" name="Int. J. Syst. Evol. Microbiol.">
        <title>The Global Catalogue of Microorganisms (GCM) 10K type strain sequencing project: providing services to taxonomists for standard genome sequencing and annotation.</title>
        <authorList>
            <consortium name="The Broad Institute Genomics Platform"/>
            <consortium name="The Broad Institute Genome Sequencing Center for Infectious Disease"/>
            <person name="Wu L."/>
            <person name="Ma J."/>
        </authorList>
    </citation>
    <scope>NUCLEOTIDE SEQUENCE [LARGE SCALE GENOMIC DNA]</scope>
    <source>
        <strain evidence="3">CGMCC 4.7682</strain>
    </source>
</reference>
<feature type="region of interest" description="Disordered" evidence="1">
    <location>
        <begin position="1"/>
        <end position="25"/>
    </location>
</feature>